<reference evidence="2 3" key="1">
    <citation type="submission" date="2022-05" db="EMBL/GenBank/DDBJ databases">
        <authorList>
            <consortium name="Genoscope - CEA"/>
            <person name="William W."/>
        </authorList>
    </citation>
    <scope>NUCLEOTIDE SEQUENCE [LARGE SCALE GENOMIC DNA]</scope>
</reference>
<evidence type="ECO:0000313" key="2">
    <source>
        <dbReference type="EMBL" id="CAH3151877.1"/>
    </source>
</evidence>
<evidence type="ECO:0000256" key="1">
    <source>
        <dbReference type="SAM" id="Phobius"/>
    </source>
</evidence>
<keyword evidence="1" id="KW-0812">Transmembrane</keyword>
<proteinExistence type="predicted"/>
<organism evidence="2 3">
    <name type="scientific">Porites evermanni</name>
    <dbReference type="NCBI Taxonomy" id="104178"/>
    <lineage>
        <taxon>Eukaryota</taxon>
        <taxon>Metazoa</taxon>
        <taxon>Cnidaria</taxon>
        <taxon>Anthozoa</taxon>
        <taxon>Hexacorallia</taxon>
        <taxon>Scleractinia</taxon>
        <taxon>Fungiina</taxon>
        <taxon>Poritidae</taxon>
        <taxon>Porites</taxon>
    </lineage>
</organism>
<accession>A0ABN8PVR4</accession>
<evidence type="ECO:0008006" key="4">
    <source>
        <dbReference type="Google" id="ProtNLM"/>
    </source>
</evidence>
<comment type="caution">
    <text evidence="2">The sequence shown here is derived from an EMBL/GenBank/DDBJ whole genome shotgun (WGS) entry which is preliminary data.</text>
</comment>
<dbReference type="Proteomes" id="UP001159427">
    <property type="component" value="Unassembled WGS sequence"/>
</dbReference>
<keyword evidence="1" id="KW-1133">Transmembrane helix</keyword>
<keyword evidence="3" id="KW-1185">Reference proteome</keyword>
<dbReference type="EMBL" id="CALNXI010001022">
    <property type="protein sequence ID" value="CAH3151877.1"/>
    <property type="molecule type" value="Genomic_DNA"/>
</dbReference>
<evidence type="ECO:0000313" key="3">
    <source>
        <dbReference type="Proteomes" id="UP001159427"/>
    </source>
</evidence>
<gene>
    <name evidence="2" type="ORF">PEVE_00000583</name>
</gene>
<protein>
    <recommendedName>
        <fullName evidence="4">NADH dehydrogenase subunit 4L</fullName>
    </recommendedName>
</protein>
<sequence>MLLRQACSTLRIGLLRRSMATAGRRPDTPQRMVSLGDTMITLNLTCIKLLLNFDMFFPQTPLHQAVAFTAIFCGVLGPGVLLMLTREKPISEH</sequence>
<feature type="transmembrane region" description="Helical" evidence="1">
    <location>
        <begin position="65"/>
        <end position="84"/>
    </location>
</feature>
<name>A0ABN8PVR4_9CNID</name>
<keyword evidence="1" id="KW-0472">Membrane</keyword>